<feature type="region of interest" description="Disordered" evidence="9">
    <location>
        <begin position="137"/>
        <end position="178"/>
    </location>
</feature>
<dbReference type="GO" id="GO:0098552">
    <property type="term" value="C:side of membrane"/>
    <property type="evidence" value="ECO:0007669"/>
    <property type="project" value="UniProtKB-KW"/>
</dbReference>
<keyword evidence="7" id="KW-0449">Lipoprotein</keyword>
<sequence length="467" mass="49878">MHYASGAAIVLLVSLLGTTMAKVSELTEERKRCTNACNCLIRLNKLQARLENTLASAEKRVKEAAATAQRALAIALSGDGDAVRKYGPIAAVSLQTSAEVSAQYATHSSTVRHYKKWLNHLEAGYQAVRRLTAKSGEADLNPTQGTHYSQGTLTAKTIEPTTAPEACTSDDDEDTKEPTLADINKKQGFMIPTIYLKSEIGCWQTKGSTACSGVSSGSDKIYNQVTLLQTAPAPHDGVEHTNAHSYKTAITGSLILTAITESELNKNTTELVTAVKALDNLADPKTATTYSTNSHINTLVARIAAQIPTNIKITDGMNHQIKNEIKTRYGENFCELEQKVWSKAGGTKIFYFSDGVEKSSTADKLVSPDDLTDAAAAGLAKAAAQQLRHCPETTSSPADSKEKECSDKKGDDCKGDCVLVDGVCKPTKKGEGENQETGGKDGKTTNTTGSNSFVINKAPLVLAVLFL</sequence>
<comment type="subcellular location">
    <subcellularLocation>
        <location evidence="2">Cell membrane</location>
        <topology evidence="2">Lipid-anchor</topology>
        <topology evidence="2">GPI-anchor</topology>
    </subcellularLocation>
</comment>
<dbReference type="VEuPathDB" id="TriTrypDB:Tb427_000384600"/>
<evidence type="ECO:0000256" key="3">
    <source>
        <dbReference type="ARBA" id="ARBA00022475"/>
    </source>
</evidence>
<feature type="signal peptide" evidence="10">
    <location>
        <begin position="1"/>
        <end position="21"/>
    </location>
</feature>
<feature type="coiled-coil region" evidence="8">
    <location>
        <begin position="40"/>
        <end position="74"/>
    </location>
</feature>
<evidence type="ECO:0000256" key="7">
    <source>
        <dbReference type="ARBA" id="ARBA00023288"/>
    </source>
</evidence>
<feature type="compositionally biased region" description="Basic and acidic residues" evidence="9">
    <location>
        <begin position="399"/>
        <end position="411"/>
    </location>
</feature>
<evidence type="ECO:0000256" key="8">
    <source>
        <dbReference type="SAM" id="Coils"/>
    </source>
</evidence>
<comment type="function">
    <text evidence="1">VSG forms a coat on the surface of the parasite. The trypanosome evades the immune response of the host by expressing a series of antigenically distinct VSGs from an estimated 1000 VSG genes.</text>
</comment>
<accession>A0A1J0R5W1</accession>
<dbReference type="AlphaFoldDB" id="A0A1J0R5W1"/>
<feature type="compositionally biased region" description="Basic and acidic residues" evidence="9">
    <location>
        <begin position="428"/>
        <end position="443"/>
    </location>
</feature>
<keyword evidence="3" id="KW-1003">Cell membrane</keyword>
<proteinExistence type="predicted"/>
<reference evidence="11" key="1">
    <citation type="submission" date="2016-08" db="EMBL/GenBank/DDBJ databases">
        <title>VSG repertoire of Trypanosoma brucei EATRO 1125.</title>
        <authorList>
            <person name="Cross G.A."/>
        </authorList>
    </citation>
    <scope>NUCLEOTIDE SEQUENCE</scope>
    <source>
        <strain evidence="11">EATRO 1125</strain>
    </source>
</reference>
<evidence type="ECO:0000256" key="4">
    <source>
        <dbReference type="ARBA" id="ARBA00022622"/>
    </source>
</evidence>
<dbReference type="SUPFAM" id="SSF58087">
    <property type="entry name" value="Variant surface glycoprotein (N-terminal domain)"/>
    <property type="match status" value="1"/>
</dbReference>
<keyword evidence="5" id="KW-0472">Membrane</keyword>
<evidence type="ECO:0000256" key="5">
    <source>
        <dbReference type="ARBA" id="ARBA00023136"/>
    </source>
</evidence>
<feature type="region of interest" description="Disordered" evidence="9">
    <location>
        <begin position="428"/>
        <end position="450"/>
    </location>
</feature>
<dbReference type="GO" id="GO:0005886">
    <property type="term" value="C:plasma membrane"/>
    <property type="evidence" value="ECO:0007669"/>
    <property type="project" value="UniProtKB-SubCell"/>
</dbReference>
<evidence type="ECO:0000313" key="11">
    <source>
        <dbReference type="EMBL" id="APD73201.1"/>
    </source>
</evidence>
<dbReference type="SUPFAM" id="SSF118251">
    <property type="entry name" value="Variant surface glycoprotein MITAT 1.2, VSG 221, C-terminal domain"/>
    <property type="match status" value="1"/>
</dbReference>
<evidence type="ECO:0000256" key="1">
    <source>
        <dbReference type="ARBA" id="ARBA00002523"/>
    </source>
</evidence>
<dbReference type="EMBL" id="KX699245">
    <property type="protein sequence ID" value="APD73201.1"/>
    <property type="molecule type" value="Genomic_DNA"/>
</dbReference>
<evidence type="ECO:0000256" key="9">
    <source>
        <dbReference type="SAM" id="MobiDB-lite"/>
    </source>
</evidence>
<evidence type="ECO:0000256" key="6">
    <source>
        <dbReference type="ARBA" id="ARBA00023180"/>
    </source>
</evidence>
<evidence type="ECO:0000256" key="10">
    <source>
        <dbReference type="SAM" id="SignalP"/>
    </source>
</evidence>
<organism evidence="11">
    <name type="scientific">Trypanosoma brucei</name>
    <dbReference type="NCBI Taxonomy" id="5691"/>
    <lineage>
        <taxon>Eukaryota</taxon>
        <taxon>Discoba</taxon>
        <taxon>Euglenozoa</taxon>
        <taxon>Kinetoplastea</taxon>
        <taxon>Metakinetoplastina</taxon>
        <taxon>Trypanosomatida</taxon>
        <taxon>Trypanosomatidae</taxon>
        <taxon>Trypanosoma</taxon>
    </lineage>
</organism>
<keyword evidence="10" id="KW-0732">Signal</keyword>
<keyword evidence="6" id="KW-0325">Glycoprotein</keyword>
<keyword evidence="4" id="KW-0336">GPI-anchor</keyword>
<feature type="compositionally biased region" description="Polar residues" evidence="9">
    <location>
        <begin position="141"/>
        <end position="155"/>
    </location>
</feature>
<dbReference type="VEuPathDB" id="TriTrypDB:Tb927.5.5650"/>
<evidence type="ECO:0000256" key="2">
    <source>
        <dbReference type="ARBA" id="ARBA00004609"/>
    </source>
</evidence>
<protein>
    <submittedName>
        <fullName evidence="11">Variant surface glycoprotein 1125.418</fullName>
    </submittedName>
</protein>
<feature type="region of interest" description="Disordered" evidence="9">
    <location>
        <begin position="389"/>
        <end position="411"/>
    </location>
</feature>
<dbReference type="InterPro" id="IPR027446">
    <property type="entry name" value="VSG_C_dom_sf"/>
</dbReference>
<feature type="chain" id="PRO_5012791658" evidence="10">
    <location>
        <begin position="22"/>
        <end position="467"/>
    </location>
</feature>
<name>A0A1J0R5W1_9TRYP</name>
<keyword evidence="8" id="KW-0175">Coiled coil</keyword>